<name>A0ABV0N916_9TELE</name>
<evidence type="ECO:0000313" key="2">
    <source>
        <dbReference type="Proteomes" id="UP001476798"/>
    </source>
</evidence>
<keyword evidence="2" id="KW-1185">Reference proteome</keyword>
<organism evidence="1 2">
    <name type="scientific">Goodea atripinnis</name>
    <dbReference type="NCBI Taxonomy" id="208336"/>
    <lineage>
        <taxon>Eukaryota</taxon>
        <taxon>Metazoa</taxon>
        <taxon>Chordata</taxon>
        <taxon>Craniata</taxon>
        <taxon>Vertebrata</taxon>
        <taxon>Euteleostomi</taxon>
        <taxon>Actinopterygii</taxon>
        <taxon>Neopterygii</taxon>
        <taxon>Teleostei</taxon>
        <taxon>Neoteleostei</taxon>
        <taxon>Acanthomorphata</taxon>
        <taxon>Ovalentaria</taxon>
        <taxon>Atherinomorphae</taxon>
        <taxon>Cyprinodontiformes</taxon>
        <taxon>Goodeidae</taxon>
        <taxon>Goodea</taxon>
    </lineage>
</organism>
<comment type="caution">
    <text evidence="1">The sequence shown here is derived from an EMBL/GenBank/DDBJ whole genome shotgun (WGS) entry which is preliminary data.</text>
</comment>
<accession>A0ABV0N916</accession>
<dbReference type="Proteomes" id="UP001476798">
    <property type="component" value="Unassembled WGS sequence"/>
</dbReference>
<sequence length="111" mass="12401">MTAKLSNALYIALKHYNYSLHCLEFDSHSALWRSLRVTEKKTNTHLCLVSANTAVPSCPHHPSLSELSWSNKLSRSVQWSVYVKLCYPSTYLELKGCCGESCCLNSMAGVS</sequence>
<protein>
    <submittedName>
        <fullName evidence="1">Uncharacterized protein</fullName>
    </submittedName>
</protein>
<dbReference type="EMBL" id="JAHRIO010030209">
    <property type="protein sequence ID" value="MEQ2167531.1"/>
    <property type="molecule type" value="Genomic_DNA"/>
</dbReference>
<proteinExistence type="predicted"/>
<reference evidence="1 2" key="1">
    <citation type="submission" date="2021-06" db="EMBL/GenBank/DDBJ databases">
        <authorList>
            <person name="Palmer J.M."/>
        </authorList>
    </citation>
    <scope>NUCLEOTIDE SEQUENCE [LARGE SCALE GENOMIC DNA]</scope>
    <source>
        <strain evidence="1 2">GA_2019</strain>
        <tissue evidence="1">Muscle</tissue>
    </source>
</reference>
<gene>
    <name evidence="1" type="ORF">GOODEAATRI_005056</name>
</gene>
<evidence type="ECO:0000313" key="1">
    <source>
        <dbReference type="EMBL" id="MEQ2167531.1"/>
    </source>
</evidence>